<dbReference type="EnsemblPlants" id="TuG1812G0700002066.01.T07">
    <property type="protein sequence ID" value="TuG1812G0700002066.01.T07"/>
    <property type="gene ID" value="TuG1812G0700002066.01"/>
</dbReference>
<dbReference type="AlphaFoldDB" id="A0A8R7QWX6"/>
<reference evidence="1" key="3">
    <citation type="submission" date="2022-06" db="UniProtKB">
        <authorList>
            <consortium name="EnsemblPlants"/>
        </authorList>
    </citation>
    <scope>IDENTIFICATION</scope>
</reference>
<dbReference type="Gramene" id="TuG1812G0700002066.01.T07">
    <property type="protein sequence ID" value="TuG1812G0700002066.01.T07"/>
    <property type="gene ID" value="TuG1812G0700002066.01"/>
</dbReference>
<name>A0A8R7QWX6_TRIUA</name>
<reference evidence="2" key="1">
    <citation type="journal article" date="2013" name="Nature">
        <title>Draft genome of the wheat A-genome progenitor Triticum urartu.</title>
        <authorList>
            <person name="Ling H.Q."/>
            <person name="Zhao S."/>
            <person name="Liu D."/>
            <person name="Wang J."/>
            <person name="Sun H."/>
            <person name="Zhang C."/>
            <person name="Fan H."/>
            <person name="Li D."/>
            <person name="Dong L."/>
            <person name="Tao Y."/>
            <person name="Gao C."/>
            <person name="Wu H."/>
            <person name="Li Y."/>
            <person name="Cui Y."/>
            <person name="Guo X."/>
            <person name="Zheng S."/>
            <person name="Wang B."/>
            <person name="Yu K."/>
            <person name="Liang Q."/>
            <person name="Yang W."/>
            <person name="Lou X."/>
            <person name="Chen J."/>
            <person name="Feng M."/>
            <person name="Jian J."/>
            <person name="Zhang X."/>
            <person name="Luo G."/>
            <person name="Jiang Y."/>
            <person name="Liu J."/>
            <person name="Wang Z."/>
            <person name="Sha Y."/>
            <person name="Zhang B."/>
            <person name="Wu H."/>
            <person name="Tang D."/>
            <person name="Shen Q."/>
            <person name="Xue P."/>
            <person name="Zou S."/>
            <person name="Wang X."/>
            <person name="Liu X."/>
            <person name="Wang F."/>
            <person name="Yang Y."/>
            <person name="An X."/>
            <person name="Dong Z."/>
            <person name="Zhang K."/>
            <person name="Zhang X."/>
            <person name="Luo M.C."/>
            <person name="Dvorak J."/>
            <person name="Tong Y."/>
            <person name="Wang J."/>
            <person name="Yang H."/>
            <person name="Li Z."/>
            <person name="Wang D."/>
            <person name="Zhang A."/>
            <person name="Wang J."/>
        </authorList>
    </citation>
    <scope>NUCLEOTIDE SEQUENCE</scope>
    <source>
        <strain evidence="2">cv. G1812</strain>
    </source>
</reference>
<evidence type="ECO:0000313" key="2">
    <source>
        <dbReference type="Proteomes" id="UP000015106"/>
    </source>
</evidence>
<accession>A0A8R7QWX6</accession>
<organism evidence="1 2">
    <name type="scientific">Triticum urartu</name>
    <name type="common">Red wild einkorn</name>
    <name type="synonym">Crithodium urartu</name>
    <dbReference type="NCBI Taxonomy" id="4572"/>
    <lineage>
        <taxon>Eukaryota</taxon>
        <taxon>Viridiplantae</taxon>
        <taxon>Streptophyta</taxon>
        <taxon>Embryophyta</taxon>
        <taxon>Tracheophyta</taxon>
        <taxon>Spermatophyta</taxon>
        <taxon>Magnoliopsida</taxon>
        <taxon>Liliopsida</taxon>
        <taxon>Poales</taxon>
        <taxon>Poaceae</taxon>
        <taxon>BOP clade</taxon>
        <taxon>Pooideae</taxon>
        <taxon>Triticodae</taxon>
        <taxon>Triticeae</taxon>
        <taxon>Triticinae</taxon>
        <taxon>Triticum</taxon>
    </lineage>
</organism>
<keyword evidence="2" id="KW-1185">Reference proteome</keyword>
<proteinExistence type="predicted"/>
<dbReference type="Proteomes" id="UP000015106">
    <property type="component" value="Chromosome 7"/>
</dbReference>
<evidence type="ECO:0000313" key="1">
    <source>
        <dbReference type="EnsemblPlants" id="TuG1812G0700002066.01.T07"/>
    </source>
</evidence>
<reference evidence="1" key="2">
    <citation type="submission" date="2018-03" db="EMBL/GenBank/DDBJ databases">
        <title>The Triticum urartu genome reveals the dynamic nature of wheat genome evolution.</title>
        <authorList>
            <person name="Ling H."/>
            <person name="Ma B."/>
            <person name="Shi X."/>
            <person name="Liu H."/>
            <person name="Dong L."/>
            <person name="Sun H."/>
            <person name="Cao Y."/>
            <person name="Gao Q."/>
            <person name="Zheng S."/>
            <person name="Li Y."/>
            <person name="Yu Y."/>
            <person name="Du H."/>
            <person name="Qi M."/>
            <person name="Li Y."/>
            <person name="Yu H."/>
            <person name="Cui Y."/>
            <person name="Wang N."/>
            <person name="Chen C."/>
            <person name="Wu H."/>
            <person name="Zhao Y."/>
            <person name="Zhang J."/>
            <person name="Li Y."/>
            <person name="Zhou W."/>
            <person name="Zhang B."/>
            <person name="Hu W."/>
            <person name="Eijk M."/>
            <person name="Tang J."/>
            <person name="Witsenboer H."/>
            <person name="Zhao S."/>
            <person name="Li Z."/>
            <person name="Zhang A."/>
            <person name="Wang D."/>
            <person name="Liang C."/>
        </authorList>
    </citation>
    <scope>NUCLEOTIDE SEQUENCE [LARGE SCALE GENOMIC DNA]</scope>
    <source>
        <strain evidence="1">cv. G1812</strain>
    </source>
</reference>
<protein>
    <submittedName>
        <fullName evidence="1">Uncharacterized protein</fullName>
    </submittedName>
</protein>
<sequence>MTGPTAREEEMIEAKRHDTLDQEQLCNISRALAVLASSSSVSKEHQEFLSLVNKEVDATLRELEKEIDDVDKHIRNRWQLLDRRTYPWRRHSRT</sequence>